<reference evidence="4 5" key="1">
    <citation type="journal article" date="2019" name="Int. J. Syst. Evol. Microbiol.">
        <title>The Global Catalogue of Microorganisms (GCM) 10K type strain sequencing project: providing services to taxonomists for standard genome sequencing and annotation.</title>
        <authorList>
            <consortium name="The Broad Institute Genomics Platform"/>
            <consortium name="The Broad Institute Genome Sequencing Center for Infectious Disease"/>
            <person name="Wu L."/>
            <person name="Ma J."/>
        </authorList>
    </citation>
    <scope>NUCLEOTIDE SEQUENCE [LARGE SCALE GENOMIC DNA]</scope>
    <source>
        <strain evidence="4 5">JCM 14603</strain>
    </source>
</reference>
<dbReference type="EMBL" id="BAAAES010000025">
    <property type="protein sequence ID" value="GAA0678686.1"/>
    <property type="molecule type" value="Genomic_DNA"/>
</dbReference>
<keyword evidence="5" id="KW-1185">Reference proteome</keyword>
<protein>
    <submittedName>
        <fullName evidence="4">LytTR family DNA-binding domain-containing protein</fullName>
    </submittedName>
</protein>
<dbReference type="SUPFAM" id="SSF52172">
    <property type="entry name" value="CheY-like"/>
    <property type="match status" value="1"/>
</dbReference>
<dbReference type="Gene3D" id="3.40.50.2300">
    <property type="match status" value="1"/>
</dbReference>
<name>A0ABN1I0S8_9SPHN</name>
<dbReference type="PANTHER" id="PTHR37299:SF1">
    <property type="entry name" value="STAGE 0 SPORULATION PROTEIN A HOMOLOG"/>
    <property type="match status" value="1"/>
</dbReference>
<dbReference type="InterPro" id="IPR011006">
    <property type="entry name" value="CheY-like_superfamily"/>
</dbReference>
<accession>A0ABN1I0S8</accession>
<evidence type="ECO:0000259" key="2">
    <source>
        <dbReference type="PROSITE" id="PS50110"/>
    </source>
</evidence>
<dbReference type="InterPro" id="IPR001789">
    <property type="entry name" value="Sig_transdc_resp-reg_receiver"/>
</dbReference>
<gene>
    <name evidence="4" type="ORF">GCM10009102_34010</name>
</gene>
<feature type="modified residue" description="4-aspartylphosphate" evidence="1">
    <location>
        <position position="54"/>
    </location>
</feature>
<feature type="domain" description="HTH LytTR-type" evidence="3">
    <location>
        <begin position="131"/>
        <end position="234"/>
    </location>
</feature>
<keyword evidence="4" id="KW-0238">DNA-binding</keyword>
<dbReference type="PROSITE" id="PS50930">
    <property type="entry name" value="HTH_LYTTR"/>
    <property type="match status" value="1"/>
</dbReference>
<evidence type="ECO:0000313" key="5">
    <source>
        <dbReference type="Proteomes" id="UP001500238"/>
    </source>
</evidence>
<dbReference type="Gene3D" id="2.40.50.1020">
    <property type="entry name" value="LytTr DNA-binding domain"/>
    <property type="match status" value="1"/>
</dbReference>
<feature type="domain" description="Response regulatory" evidence="2">
    <location>
        <begin position="3"/>
        <end position="115"/>
    </location>
</feature>
<dbReference type="PROSITE" id="PS50110">
    <property type="entry name" value="RESPONSE_REGULATORY"/>
    <property type="match status" value="1"/>
</dbReference>
<dbReference type="SMART" id="SM00850">
    <property type="entry name" value="LytTR"/>
    <property type="match status" value="1"/>
</dbReference>
<dbReference type="InterPro" id="IPR046947">
    <property type="entry name" value="LytR-like"/>
</dbReference>
<dbReference type="GO" id="GO:0003677">
    <property type="term" value="F:DNA binding"/>
    <property type="evidence" value="ECO:0007669"/>
    <property type="project" value="UniProtKB-KW"/>
</dbReference>
<evidence type="ECO:0000313" key="4">
    <source>
        <dbReference type="EMBL" id="GAA0678686.1"/>
    </source>
</evidence>
<dbReference type="Pfam" id="PF00072">
    <property type="entry name" value="Response_reg"/>
    <property type="match status" value="1"/>
</dbReference>
<proteinExistence type="predicted"/>
<organism evidence="4 5">
    <name type="scientific">Sphingomonas insulae</name>
    <dbReference type="NCBI Taxonomy" id="424800"/>
    <lineage>
        <taxon>Bacteria</taxon>
        <taxon>Pseudomonadati</taxon>
        <taxon>Pseudomonadota</taxon>
        <taxon>Alphaproteobacteria</taxon>
        <taxon>Sphingomonadales</taxon>
        <taxon>Sphingomonadaceae</taxon>
        <taxon>Sphingomonas</taxon>
    </lineage>
</organism>
<evidence type="ECO:0000256" key="1">
    <source>
        <dbReference type="PROSITE-ProRule" id="PRU00169"/>
    </source>
</evidence>
<dbReference type="Pfam" id="PF04397">
    <property type="entry name" value="LytTR"/>
    <property type="match status" value="1"/>
</dbReference>
<dbReference type="InterPro" id="IPR007492">
    <property type="entry name" value="LytTR_DNA-bd_dom"/>
</dbReference>
<sequence length="237" mass="25677">MIRTLIVEDVALVRAGLRRLLAEHPDVEVVGEAATVADALAQAAATRPTLAFLDVELPDGTGLALAEALAHPRPAFVFLTAFPDFALPAFGVEAIDYLLKPATAEDVARALDRMRRAQGAHSAKPSKPRHLEIRDGGRTMFVPLDAIERVDAAGHYLCVHALGQVHLLRTPITELVERLGPDFVRVHRSTLIRLDRIAAITDRRNGDGDISLTDGSTVPLSRTFRAELARRLAAAAR</sequence>
<dbReference type="Proteomes" id="UP001500238">
    <property type="component" value="Unassembled WGS sequence"/>
</dbReference>
<dbReference type="PANTHER" id="PTHR37299">
    <property type="entry name" value="TRANSCRIPTIONAL REGULATOR-RELATED"/>
    <property type="match status" value="1"/>
</dbReference>
<dbReference type="RefSeq" id="WP_163956343.1">
    <property type="nucleotide sequence ID" value="NZ_BAAAES010000025.1"/>
</dbReference>
<keyword evidence="1" id="KW-0597">Phosphoprotein</keyword>
<comment type="caution">
    <text evidence="4">The sequence shown here is derived from an EMBL/GenBank/DDBJ whole genome shotgun (WGS) entry which is preliminary data.</text>
</comment>
<dbReference type="SMART" id="SM00448">
    <property type="entry name" value="REC"/>
    <property type="match status" value="1"/>
</dbReference>
<evidence type="ECO:0000259" key="3">
    <source>
        <dbReference type="PROSITE" id="PS50930"/>
    </source>
</evidence>